<dbReference type="InParanoid" id="A0A0V0QKL2"/>
<dbReference type="InterPro" id="IPR013761">
    <property type="entry name" value="SAM/pointed_sf"/>
</dbReference>
<evidence type="ECO:0000256" key="2">
    <source>
        <dbReference type="ARBA" id="ARBA00022737"/>
    </source>
</evidence>
<keyword evidence="1" id="KW-0433">Leucine-rich repeat</keyword>
<keyword evidence="5" id="KW-1185">Reference proteome</keyword>
<dbReference type="InterPro" id="IPR032675">
    <property type="entry name" value="LRR_dom_sf"/>
</dbReference>
<dbReference type="OMA" id="NCFYNID"/>
<evidence type="ECO:0000256" key="1">
    <source>
        <dbReference type="ARBA" id="ARBA00022614"/>
    </source>
</evidence>
<dbReference type="SUPFAM" id="SSF52058">
    <property type="entry name" value="L domain-like"/>
    <property type="match status" value="1"/>
</dbReference>
<evidence type="ECO:0000313" key="5">
    <source>
        <dbReference type="Proteomes" id="UP000054937"/>
    </source>
</evidence>
<comment type="caution">
    <text evidence="4">The sequence shown here is derived from an EMBL/GenBank/DDBJ whole genome shotgun (WGS) entry which is preliminary data.</text>
</comment>
<dbReference type="Gene3D" id="1.10.150.50">
    <property type="entry name" value="Transcription Factor, Ets-1"/>
    <property type="match status" value="1"/>
</dbReference>
<dbReference type="Proteomes" id="UP000054937">
    <property type="component" value="Unassembled WGS sequence"/>
</dbReference>
<dbReference type="OrthoDB" id="313431at2759"/>
<organism evidence="4 5">
    <name type="scientific">Pseudocohnilembus persalinus</name>
    <name type="common">Ciliate</name>
    <dbReference type="NCBI Taxonomy" id="266149"/>
    <lineage>
        <taxon>Eukaryota</taxon>
        <taxon>Sar</taxon>
        <taxon>Alveolata</taxon>
        <taxon>Ciliophora</taxon>
        <taxon>Intramacronucleata</taxon>
        <taxon>Oligohymenophorea</taxon>
        <taxon>Scuticociliatia</taxon>
        <taxon>Philasterida</taxon>
        <taxon>Pseudocohnilembidae</taxon>
        <taxon>Pseudocohnilembus</taxon>
    </lineage>
</organism>
<gene>
    <name evidence="4" type="ORF">PPERSA_04002</name>
</gene>
<feature type="compositionally biased region" description="Low complexity" evidence="3">
    <location>
        <begin position="77"/>
        <end position="91"/>
    </location>
</feature>
<dbReference type="PROSITE" id="PS51450">
    <property type="entry name" value="LRR"/>
    <property type="match status" value="2"/>
</dbReference>
<dbReference type="PANTHER" id="PTHR46652">
    <property type="entry name" value="LEUCINE-RICH REPEAT AND IQ DOMAIN-CONTAINING PROTEIN 1-RELATED"/>
    <property type="match status" value="1"/>
</dbReference>
<dbReference type="Pfam" id="PF12799">
    <property type="entry name" value="LRR_4"/>
    <property type="match status" value="1"/>
</dbReference>
<protein>
    <submittedName>
        <fullName evidence="4">Uncharacterized protein</fullName>
    </submittedName>
</protein>
<evidence type="ECO:0000256" key="3">
    <source>
        <dbReference type="SAM" id="MobiDB-lite"/>
    </source>
</evidence>
<accession>A0A0V0QKL2</accession>
<name>A0A0V0QKL2_PSEPJ</name>
<dbReference type="Gene3D" id="3.80.10.10">
    <property type="entry name" value="Ribonuclease Inhibitor"/>
    <property type="match status" value="2"/>
</dbReference>
<sequence length="438" mass="51409">MEKLEHFAGLLSDLELAAQVLPILLENGFDDWEQTAELLEKPEILDQIGIKDEQTKKQILASIAVADDYEYKKSDTKQQQNKNKIQDQNQNQEEEEQKQNYQELTEEQKQELEIEKIKNQWREQEQKFTEKFEQLKLNTPNKPITIQNLKQGTQKKQQNTSVYMNQAQRQKEENDFFKQLHALSLSDKKFTSMEILAKCTNVKTLHLFGNCFYNIDQSFLQLEKLLILHLEDNYISKIENLNNCVNLEKLYLNNNLIAKLEGLEKQTNLRELYINNQQSGRDFQFEPQTCAALGERLQILEIENSNVIYIPQCFGYMSNIEFLRMKNNKLNNFEQFLDPLKEMNYLSELQLKGNPLSKAPKYRDKFVLMSKSLENQSKKQNNDKVGLGEVNGHSIKMVDVNEDEYRDPKQYQKLNSGQDFRHGQTAFASTKHVPKGFR</sequence>
<dbReference type="AlphaFoldDB" id="A0A0V0QKL2"/>
<dbReference type="CDD" id="cd21340">
    <property type="entry name" value="PPP1R42"/>
    <property type="match status" value="1"/>
</dbReference>
<feature type="region of interest" description="Disordered" evidence="3">
    <location>
        <begin position="73"/>
        <end position="104"/>
    </location>
</feature>
<reference evidence="4 5" key="1">
    <citation type="journal article" date="2015" name="Sci. Rep.">
        <title>Genome of the facultative scuticociliatosis pathogen Pseudocohnilembus persalinus provides insight into its virulence through horizontal gene transfer.</title>
        <authorList>
            <person name="Xiong J."/>
            <person name="Wang G."/>
            <person name="Cheng J."/>
            <person name="Tian M."/>
            <person name="Pan X."/>
            <person name="Warren A."/>
            <person name="Jiang C."/>
            <person name="Yuan D."/>
            <person name="Miao W."/>
        </authorList>
    </citation>
    <scope>NUCLEOTIDE SEQUENCE [LARGE SCALE GENOMIC DNA]</scope>
    <source>
        <strain evidence="4">36N120E</strain>
    </source>
</reference>
<evidence type="ECO:0000313" key="4">
    <source>
        <dbReference type="EMBL" id="KRX02799.1"/>
    </source>
</evidence>
<dbReference type="EMBL" id="LDAU01000151">
    <property type="protein sequence ID" value="KRX02799.1"/>
    <property type="molecule type" value="Genomic_DNA"/>
</dbReference>
<dbReference type="PANTHER" id="PTHR46652:SF3">
    <property type="entry name" value="LEUCINE-RICH REPEAT-CONTAINING PROTEIN 9"/>
    <property type="match status" value="1"/>
</dbReference>
<keyword evidence="2" id="KW-0677">Repeat</keyword>
<feature type="region of interest" description="Disordered" evidence="3">
    <location>
        <begin position="401"/>
        <end position="438"/>
    </location>
</feature>
<dbReference type="InterPro" id="IPR050836">
    <property type="entry name" value="SDS22/Internalin_LRR"/>
</dbReference>
<dbReference type="InterPro" id="IPR025875">
    <property type="entry name" value="Leu-rich_rpt_4"/>
</dbReference>
<dbReference type="SMART" id="SM00365">
    <property type="entry name" value="LRR_SD22"/>
    <property type="match status" value="2"/>
</dbReference>
<proteinExistence type="predicted"/>
<dbReference type="InterPro" id="IPR001611">
    <property type="entry name" value="Leu-rich_rpt"/>
</dbReference>